<feature type="transmembrane region" description="Helical" evidence="1">
    <location>
        <begin position="217"/>
        <end position="235"/>
    </location>
</feature>
<dbReference type="AlphaFoldDB" id="A0A0N8GMI9"/>
<keyword evidence="3" id="KW-1185">Reference proteome</keyword>
<evidence type="ECO:0000313" key="3">
    <source>
        <dbReference type="Proteomes" id="UP000050514"/>
    </source>
</evidence>
<evidence type="ECO:0000313" key="2">
    <source>
        <dbReference type="EMBL" id="KPL75426.1"/>
    </source>
</evidence>
<feature type="transmembrane region" description="Helical" evidence="1">
    <location>
        <begin position="48"/>
        <end position="68"/>
    </location>
</feature>
<keyword evidence="1" id="KW-0472">Membrane</keyword>
<evidence type="ECO:0000256" key="1">
    <source>
        <dbReference type="SAM" id="Phobius"/>
    </source>
</evidence>
<accession>A0A0N8GMI9</accession>
<dbReference type="OrthoDB" id="3078741at2"/>
<feature type="transmembrane region" description="Helical" evidence="1">
    <location>
        <begin position="103"/>
        <end position="122"/>
    </location>
</feature>
<proteinExistence type="predicted"/>
<sequence length="241" mass="25823">MDTPSSNVPKPAASSPRRNSAWFGMILILAGIIIFAQQTGWLGPRFNWWALFILIPAFGSLTGAFYAFQASGRFNAAVRNSLGSALILFTLTFMFLLGLDWSVYWPLMVIAPGLSVLLNGFGGKEGLNMAFWIGLGAVYLGVGFLGINTGWMDLAQRLEPYNWWGIAILIPALGAFVSALLGLLRGEKFGNVLGLTIFGLLTAAAGLIGFFSANWTLIGPVLLIVAGIGILVGIFSEKNQT</sequence>
<gene>
    <name evidence="2" type="ORF">AC812_09135</name>
</gene>
<organism evidence="2 3">
    <name type="scientific">Bellilinea caldifistulae</name>
    <dbReference type="NCBI Taxonomy" id="360411"/>
    <lineage>
        <taxon>Bacteria</taxon>
        <taxon>Bacillati</taxon>
        <taxon>Chloroflexota</taxon>
        <taxon>Anaerolineae</taxon>
        <taxon>Anaerolineales</taxon>
        <taxon>Anaerolineaceae</taxon>
        <taxon>Bellilinea</taxon>
    </lineage>
</organism>
<evidence type="ECO:0008006" key="4">
    <source>
        <dbReference type="Google" id="ProtNLM"/>
    </source>
</evidence>
<feature type="transmembrane region" description="Helical" evidence="1">
    <location>
        <begin position="129"/>
        <end position="151"/>
    </location>
</feature>
<keyword evidence="1" id="KW-1133">Transmembrane helix</keyword>
<keyword evidence="1" id="KW-0812">Transmembrane</keyword>
<feature type="transmembrane region" description="Helical" evidence="1">
    <location>
        <begin position="21"/>
        <end position="42"/>
    </location>
</feature>
<feature type="transmembrane region" description="Helical" evidence="1">
    <location>
        <begin position="80"/>
        <end position="97"/>
    </location>
</feature>
<protein>
    <recommendedName>
        <fullName evidence="4">DUF5668 domain-containing protein</fullName>
    </recommendedName>
</protein>
<dbReference type="RefSeq" id="WP_061914112.1">
    <property type="nucleotide sequence ID" value="NZ_DF967971.1"/>
</dbReference>
<dbReference type="Proteomes" id="UP000050514">
    <property type="component" value="Unassembled WGS sequence"/>
</dbReference>
<comment type="caution">
    <text evidence="2">The sequence shown here is derived from an EMBL/GenBank/DDBJ whole genome shotgun (WGS) entry which is preliminary data.</text>
</comment>
<reference evidence="2 3" key="1">
    <citation type="submission" date="2015-07" db="EMBL/GenBank/DDBJ databases">
        <title>Draft genome of Bellilinea caldifistulae DSM 17877.</title>
        <authorList>
            <person name="Hemp J."/>
            <person name="Ward L.M."/>
            <person name="Pace L.A."/>
            <person name="Fischer W.W."/>
        </authorList>
    </citation>
    <scope>NUCLEOTIDE SEQUENCE [LARGE SCALE GENOMIC DNA]</scope>
    <source>
        <strain evidence="2 3">GOMI-1</strain>
    </source>
</reference>
<feature type="transmembrane region" description="Helical" evidence="1">
    <location>
        <begin position="191"/>
        <end position="211"/>
    </location>
</feature>
<dbReference type="EMBL" id="LGHJ01000014">
    <property type="protein sequence ID" value="KPL75426.1"/>
    <property type="molecule type" value="Genomic_DNA"/>
</dbReference>
<name>A0A0N8GMI9_9CHLR</name>
<feature type="transmembrane region" description="Helical" evidence="1">
    <location>
        <begin position="163"/>
        <end position="184"/>
    </location>
</feature>